<keyword evidence="4" id="KW-1185">Reference proteome</keyword>
<dbReference type="FunCoup" id="A0A423X291">
    <property type="interactions" value="15"/>
</dbReference>
<dbReference type="InterPro" id="IPR000408">
    <property type="entry name" value="Reg_chr_condens"/>
</dbReference>
<organism evidence="3 4">
    <name type="scientific">Cytospora leucostoma</name>
    <dbReference type="NCBI Taxonomy" id="1230097"/>
    <lineage>
        <taxon>Eukaryota</taxon>
        <taxon>Fungi</taxon>
        <taxon>Dikarya</taxon>
        <taxon>Ascomycota</taxon>
        <taxon>Pezizomycotina</taxon>
        <taxon>Sordariomycetes</taxon>
        <taxon>Sordariomycetidae</taxon>
        <taxon>Diaporthales</taxon>
        <taxon>Cytosporaceae</taxon>
        <taxon>Cytospora</taxon>
    </lineage>
</organism>
<dbReference type="PANTHER" id="PTHR47563">
    <property type="entry name" value="PROTEIN FMP25, MITOCHONDRIAL"/>
    <property type="match status" value="1"/>
</dbReference>
<protein>
    <submittedName>
        <fullName evidence="3">Uncharacterized protein</fullName>
    </submittedName>
</protein>
<dbReference type="GO" id="GO:0005743">
    <property type="term" value="C:mitochondrial inner membrane"/>
    <property type="evidence" value="ECO:0007669"/>
    <property type="project" value="TreeGrafter"/>
</dbReference>
<dbReference type="OrthoDB" id="10256179at2759"/>
<proteinExistence type="predicted"/>
<name>A0A423X291_9PEZI</name>
<feature type="region of interest" description="Disordered" evidence="2">
    <location>
        <begin position="1"/>
        <end position="46"/>
    </location>
</feature>
<evidence type="ECO:0000313" key="4">
    <source>
        <dbReference type="Proteomes" id="UP000285146"/>
    </source>
</evidence>
<dbReference type="Gene3D" id="2.130.10.30">
    <property type="entry name" value="Regulator of chromosome condensation 1/beta-lactamase-inhibitor protein II"/>
    <property type="match status" value="1"/>
</dbReference>
<dbReference type="PANTHER" id="PTHR47563:SF1">
    <property type="entry name" value="PROTEIN FMP25, MITOCHONDRIAL"/>
    <property type="match status" value="1"/>
</dbReference>
<feature type="repeat" description="RCC1" evidence="1">
    <location>
        <begin position="277"/>
        <end position="340"/>
    </location>
</feature>
<dbReference type="PRINTS" id="PR00633">
    <property type="entry name" value="RCCNDNSATION"/>
</dbReference>
<feature type="repeat" description="RCC1" evidence="1">
    <location>
        <begin position="341"/>
        <end position="402"/>
    </location>
</feature>
<evidence type="ECO:0000256" key="2">
    <source>
        <dbReference type="SAM" id="MobiDB-lite"/>
    </source>
</evidence>
<dbReference type="GO" id="GO:0034551">
    <property type="term" value="P:mitochondrial respiratory chain complex III assembly"/>
    <property type="evidence" value="ECO:0007669"/>
    <property type="project" value="TreeGrafter"/>
</dbReference>
<dbReference type="STRING" id="1230097.A0A423X291"/>
<dbReference type="EMBL" id="LKEB01000030">
    <property type="protein sequence ID" value="ROW09903.1"/>
    <property type="molecule type" value="Genomic_DNA"/>
</dbReference>
<dbReference type="InterPro" id="IPR009091">
    <property type="entry name" value="RCC1/BLIP-II"/>
</dbReference>
<evidence type="ECO:0000256" key="1">
    <source>
        <dbReference type="PROSITE-ProRule" id="PRU00235"/>
    </source>
</evidence>
<dbReference type="InterPro" id="IPR053245">
    <property type="entry name" value="MitoProcess-Associated"/>
</dbReference>
<feature type="compositionally biased region" description="Polar residues" evidence="2">
    <location>
        <begin position="12"/>
        <end position="22"/>
    </location>
</feature>
<sequence length="576" mass="61837">MSAPMSRAALRHTSSLARTRTLPQGLGRSSIRHATSFSGPPPRRSGPGKVLGITLIGVTGLASAAWAYPLLVGDKTAAGVPQAEIEFEKKRKTPKNKEENRDMISSQHVQVRKSWENPGVYVWGSNAGKVVAPDSKETVVKTPRRLPFFDGQLLRDLKVDQQFGAAVTEKGDLVQWGTGYWAEDPRPAVTLTGKDITKLAISRDRILALSSGGSVYSIPVAKADQKPTTESNGGSLWSKPVTEATYRTLKPKDLAWNEKIVDVSSGLEHALLLTSKGRVFSAASSTESFPSKGQLGIPGLTWDTRPQGPYDQPHEIGTLKGFKAKQIATGNHHSLVLDDEGRLFAFGDNSLGQLGFTFDATNRVIDNPSQLPLNKLYKAAEYLPKVTAIAAGGSNSYFTIDATKVASQQITADTWAAGEGIKGSLGNGTWTHISDGPAKVKALSGLSEWNEKANRVVPIRLAHLSVGSTHAAAVLDNATHVDASEKTNENDANWGSDVVWWGGNEFAQLGNGKRSNANAPIYIGPLDGGAVDAKQHRFQITPRQTVRLGTDGKGRKVSVEQRVECGRYVTAVYSAT</sequence>
<dbReference type="InParanoid" id="A0A423X291"/>
<dbReference type="AlphaFoldDB" id="A0A423X291"/>
<evidence type="ECO:0000313" key="3">
    <source>
        <dbReference type="EMBL" id="ROW09903.1"/>
    </source>
</evidence>
<dbReference type="Proteomes" id="UP000285146">
    <property type="component" value="Unassembled WGS sequence"/>
</dbReference>
<gene>
    <name evidence="3" type="ORF">VPNG_06319</name>
</gene>
<dbReference type="PROSITE" id="PS50012">
    <property type="entry name" value="RCC1_3"/>
    <property type="match status" value="2"/>
</dbReference>
<accession>A0A423X291</accession>
<dbReference type="PROSITE" id="PS00626">
    <property type="entry name" value="RCC1_2"/>
    <property type="match status" value="2"/>
</dbReference>
<reference evidence="3 4" key="1">
    <citation type="submission" date="2015-09" db="EMBL/GenBank/DDBJ databases">
        <title>Host preference determinants of Valsa canker pathogens revealed by comparative genomics.</title>
        <authorList>
            <person name="Yin Z."/>
            <person name="Huang L."/>
        </authorList>
    </citation>
    <scope>NUCLEOTIDE SEQUENCE [LARGE SCALE GENOMIC DNA]</scope>
    <source>
        <strain evidence="3 4">SXYLt</strain>
    </source>
</reference>
<dbReference type="SUPFAM" id="SSF50985">
    <property type="entry name" value="RCC1/BLIP-II"/>
    <property type="match status" value="1"/>
</dbReference>
<comment type="caution">
    <text evidence="3">The sequence shown here is derived from an EMBL/GenBank/DDBJ whole genome shotgun (WGS) entry which is preliminary data.</text>
</comment>
<dbReference type="Pfam" id="PF13540">
    <property type="entry name" value="RCC1_2"/>
    <property type="match status" value="1"/>
</dbReference>